<keyword evidence="3" id="KW-1185">Reference proteome</keyword>
<dbReference type="Proteomes" id="UP000235616">
    <property type="component" value="Unassembled WGS sequence"/>
</dbReference>
<feature type="chain" id="PRO_5014860234" description="Lipoprotein" evidence="1">
    <location>
        <begin position="20"/>
        <end position="171"/>
    </location>
</feature>
<accession>A0A2N7VBK5</accession>
<evidence type="ECO:0000313" key="2">
    <source>
        <dbReference type="EMBL" id="PMS14548.1"/>
    </source>
</evidence>
<protein>
    <recommendedName>
        <fullName evidence="4">Lipoprotein</fullName>
    </recommendedName>
</protein>
<evidence type="ECO:0000256" key="1">
    <source>
        <dbReference type="SAM" id="SignalP"/>
    </source>
</evidence>
<keyword evidence="1" id="KW-0732">Signal</keyword>
<dbReference type="AlphaFoldDB" id="A0A2N7VBK5"/>
<dbReference type="EMBL" id="PNYA01000043">
    <property type="protein sequence ID" value="PMS14548.1"/>
    <property type="molecule type" value="Genomic_DNA"/>
</dbReference>
<feature type="signal peptide" evidence="1">
    <location>
        <begin position="1"/>
        <end position="19"/>
    </location>
</feature>
<proteinExistence type="predicted"/>
<sequence length="171" mass="18678">MNSKQLSFLRQPLAATCFAATISLCGCVTNTTPGVDFSGEFLGRFLVTEVSGYSGVRGRTLEIASPAAGQLVISIVGGRSFDLYDCRSRVANESNMLGNDSSQDSVHEVVCEDSEEWTWVLSYGKPELIEEAGLFNRILPGVHTVHSHSGYVLHRGYPNRLPHVYALDPVR</sequence>
<dbReference type="PROSITE" id="PS51257">
    <property type="entry name" value="PROKAR_LIPOPROTEIN"/>
    <property type="match status" value="1"/>
</dbReference>
<evidence type="ECO:0000313" key="3">
    <source>
        <dbReference type="Proteomes" id="UP000235616"/>
    </source>
</evidence>
<comment type="caution">
    <text evidence="2">The sequence shown here is derived from an EMBL/GenBank/DDBJ whole genome shotgun (WGS) entry which is preliminary data.</text>
</comment>
<gene>
    <name evidence="2" type="ORF">C0Z18_30910</name>
</gene>
<organism evidence="2 3">
    <name type="scientific">Trinickia dabaoshanensis</name>
    <dbReference type="NCBI Taxonomy" id="564714"/>
    <lineage>
        <taxon>Bacteria</taxon>
        <taxon>Pseudomonadati</taxon>
        <taxon>Pseudomonadota</taxon>
        <taxon>Betaproteobacteria</taxon>
        <taxon>Burkholderiales</taxon>
        <taxon>Burkholderiaceae</taxon>
        <taxon>Trinickia</taxon>
    </lineage>
</organism>
<name>A0A2N7VBK5_9BURK</name>
<reference evidence="2 3" key="1">
    <citation type="submission" date="2018-01" db="EMBL/GenBank/DDBJ databases">
        <title>Whole genome analyses suggest that Burkholderia sensu lato contains two further novel genera in the rhizoxinica-symbiotica group Mycetohabitans gen. nov., and Trinickia gen. nov.: implications for the evolution of diazotrophy and nodulation in the Burkholderiaceae.</title>
        <authorList>
            <person name="Estrada-de los Santos P."/>
            <person name="Palmer M."/>
            <person name="Chavez-Ramirez B."/>
            <person name="Beukes C."/>
            <person name="Steenkamp E.T."/>
            <person name="Hirsch A.M."/>
            <person name="Manyaka P."/>
            <person name="Maluk M."/>
            <person name="Lafos M."/>
            <person name="Crook M."/>
            <person name="Gross E."/>
            <person name="Simon M.F."/>
            <person name="Bueno dos Reis Junior F."/>
            <person name="Poole P.S."/>
            <person name="Venter S.N."/>
            <person name="James E.K."/>
        </authorList>
    </citation>
    <scope>NUCLEOTIDE SEQUENCE [LARGE SCALE GENOMIC DNA]</scope>
    <source>
        <strain evidence="2 3">GIMN1.004</strain>
    </source>
</reference>
<evidence type="ECO:0008006" key="4">
    <source>
        <dbReference type="Google" id="ProtNLM"/>
    </source>
</evidence>